<keyword evidence="3" id="KW-1185">Reference proteome</keyword>
<reference evidence="2 3" key="1">
    <citation type="journal article" date="2023" name="Mol. Phylogenet. Evol.">
        <title>Genome-scale phylogeny and comparative genomics of the fungal order Sordariales.</title>
        <authorList>
            <person name="Hensen N."/>
            <person name="Bonometti L."/>
            <person name="Westerberg I."/>
            <person name="Brannstrom I.O."/>
            <person name="Guillou S."/>
            <person name="Cros-Aarteil S."/>
            <person name="Calhoun S."/>
            <person name="Haridas S."/>
            <person name="Kuo A."/>
            <person name="Mondo S."/>
            <person name="Pangilinan J."/>
            <person name="Riley R."/>
            <person name="LaButti K."/>
            <person name="Andreopoulos B."/>
            <person name="Lipzen A."/>
            <person name="Chen C."/>
            <person name="Yan M."/>
            <person name="Daum C."/>
            <person name="Ng V."/>
            <person name="Clum A."/>
            <person name="Steindorff A."/>
            <person name="Ohm R.A."/>
            <person name="Martin F."/>
            <person name="Silar P."/>
            <person name="Natvig D.O."/>
            <person name="Lalanne C."/>
            <person name="Gautier V."/>
            <person name="Ament-Velasquez S.L."/>
            <person name="Kruys A."/>
            <person name="Hutchinson M.I."/>
            <person name="Powell A.J."/>
            <person name="Barry K."/>
            <person name="Miller A.N."/>
            <person name="Grigoriev I.V."/>
            <person name="Debuchy R."/>
            <person name="Gladieux P."/>
            <person name="Hiltunen Thoren M."/>
            <person name="Johannesson H."/>
        </authorList>
    </citation>
    <scope>NUCLEOTIDE SEQUENCE [LARGE SCALE GENOMIC DNA]</scope>
    <source>
        <strain evidence="2 3">FGSC 10403</strain>
    </source>
</reference>
<protein>
    <submittedName>
        <fullName evidence="2">Uncharacterized protein</fullName>
    </submittedName>
</protein>
<evidence type="ECO:0000313" key="3">
    <source>
        <dbReference type="Proteomes" id="UP001285908"/>
    </source>
</evidence>
<dbReference type="AlphaFoldDB" id="A0AAJ0IAG0"/>
<evidence type="ECO:0000256" key="1">
    <source>
        <dbReference type="SAM" id="MobiDB-lite"/>
    </source>
</evidence>
<feature type="compositionally biased region" description="Basic and acidic residues" evidence="1">
    <location>
        <begin position="98"/>
        <end position="110"/>
    </location>
</feature>
<gene>
    <name evidence="2" type="ORF">B0T23DRAFT_122551</name>
</gene>
<evidence type="ECO:0000313" key="2">
    <source>
        <dbReference type="EMBL" id="KAK3494988.1"/>
    </source>
</evidence>
<dbReference type="EMBL" id="JAULSX010000003">
    <property type="protein sequence ID" value="KAK3494988.1"/>
    <property type="molecule type" value="Genomic_DNA"/>
</dbReference>
<accession>A0AAJ0IAG0</accession>
<dbReference type="RefSeq" id="XP_062694417.1">
    <property type="nucleotide sequence ID" value="XM_062832060.1"/>
</dbReference>
<sequence length="118" mass="13158">MYRRVSFPAPALGCVCPNQDISSQSLIRIIANPLPSVPSHSHPPVVSRGPKLQDRFCRNIQNMSAQAQPTGSRPDARLQLRVCNYNETGGTKGVLNEPGDKSVDTECRTRESRRRQTW</sequence>
<proteinExistence type="predicted"/>
<comment type="caution">
    <text evidence="2">The sequence shown here is derived from an EMBL/GenBank/DDBJ whole genome shotgun (WGS) entry which is preliminary data.</text>
</comment>
<dbReference type="Proteomes" id="UP001285908">
    <property type="component" value="Unassembled WGS sequence"/>
</dbReference>
<organism evidence="2 3">
    <name type="scientific">Neurospora hispaniola</name>
    <dbReference type="NCBI Taxonomy" id="588809"/>
    <lineage>
        <taxon>Eukaryota</taxon>
        <taxon>Fungi</taxon>
        <taxon>Dikarya</taxon>
        <taxon>Ascomycota</taxon>
        <taxon>Pezizomycotina</taxon>
        <taxon>Sordariomycetes</taxon>
        <taxon>Sordariomycetidae</taxon>
        <taxon>Sordariales</taxon>
        <taxon>Sordariaceae</taxon>
        <taxon>Neurospora</taxon>
    </lineage>
</organism>
<dbReference type="GeneID" id="87869682"/>
<name>A0AAJ0IAG0_9PEZI</name>
<feature type="region of interest" description="Disordered" evidence="1">
    <location>
        <begin position="87"/>
        <end position="118"/>
    </location>
</feature>